<dbReference type="Pfam" id="PF00096">
    <property type="entry name" value="zf-C2H2"/>
    <property type="match status" value="2"/>
</dbReference>
<comment type="similarity">
    <text evidence="2">Belongs to the krueppel C2H2-type zinc-finger protein family.</text>
</comment>
<dbReference type="GO" id="GO:0005634">
    <property type="term" value="C:nucleus"/>
    <property type="evidence" value="ECO:0007669"/>
    <property type="project" value="UniProtKB-SubCell"/>
</dbReference>
<feature type="domain" description="C2H2-type" evidence="13">
    <location>
        <begin position="427"/>
        <end position="454"/>
    </location>
</feature>
<feature type="compositionally biased region" description="Low complexity" evidence="12">
    <location>
        <begin position="262"/>
        <end position="277"/>
    </location>
</feature>
<evidence type="ECO:0000256" key="2">
    <source>
        <dbReference type="ARBA" id="ARBA00006991"/>
    </source>
</evidence>
<dbReference type="FunFam" id="3.30.160.60:FF:001156">
    <property type="entry name" value="Zinc finger protein 407"/>
    <property type="match status" value="1"/>
</dbReference>
<feature type="compositionally biased region" description="Low complexity" evidence="12">
    <location>
        <begin position="294"/>
        <end position="312"/>
    </location>
</feature>
<evidence type="ECO:0000259" key="13">
    <source>
        <dbReference type="PROSITE" id="PS50157"/>
    </source>
</evidence>
<dbReference type="PANTHER" id="PTHR16515:SF58">
    <property type="entry name" value="ZINC FINGER PROTEIN 22"/>
    <property type="match status" value="1"/>
</dbReference>
<evidence type="ECO:0000256" key="3">
    <source>
        <dbReference type="ARBA" id="ARBA00022723"/>
    </source>
</evidence>
<dbReference type="SMART" id="SM00355">
    <property type="entry name" value="ZnF_C2H2"/>
    <property type="match status" value="2"/>
</dbReference>
<sequence length="541" mass="55860">MEAPSFASRRPAATGLPAFTLPLPPPPSEIPSTRYPNHSHNHNQNYNHTSATHTMSPRSSSGGSSSPWPPSLLTPAQYPPYSSSSPPSTSTTTTTSTSTTARIASILTPSSGAGPDGLTPSPGVNTGSSQSTQPGANNSSMFYSITGAWSTPQPSSSSSAYTYNSTVVAGPGPLAQPPQFQQPRHSPLYGSQPSPSVSQFSARHSSSPANGDTLPHPPGQYQDHSQYSGQSGSGGSGGGGSGGGGGGGAGSLGHGHGHGHPQHQQPSQASAPSPGAQESAHFRQPPAPSYHGYPPSSTTPQQSSFPSFQGPGAAPQPSPTGAPSPKAAPTSAGGLPQSLLTSSMRPPHLGGYSSRPMPPMTSYATHYGPIPGPVLSNMHQPGAPLSMVGGGMGAMTYGHHIPYGMHHPGHAHGHHAHGGPQTQDRPFKCDTCPQSFNRNHDLKRHKRIHLAVKPFPCNNCDKSFSRKDALKRHKLVKGCGNKGDNNNNNNNSHTASHDANYHVANGNGNNTTIKEESPPDGDDNTVITDDSGGSPRTVKKE</sequence>
<reference evidence="14" key="1">
    <citation type="submission" date="2023-06" db="EMBL/GenBank/DDBJ databases">
        <title>Genome-scale phylogeny and comparative genomics of the fungal order Sordariales.</title>
        <authorList>
            <consortium name="Lawrence Berkeley National Laboratory"/>
            <person name="Hensen N."/>
            <person name="Bonometti L."/>
            <person name="Westerberg I."/>
            <person name="Brannstrom I.O."/>
            <person name="Guillou S."/>
            <person name="Cros-Aarteil S."/>
            <person name="Calhoun S."/>
            <person name="Haridas S."/>
            <person name="Kuo A."/>
            <person name="Mondo S."/>
            <person name="Pangilinan J."/>
            <person name="Riley R."/>
            <person name="Labutti K."/>
            <person name="Andreopoulos B."/>
            <person name="Lipzen A."/>
            <person name="Chen C."/>
            <person name="Yanf M."/>
            <person name="Daum C."/>
            <person name="Ng V."/>
            <person name="Clum A."/>
            <person name="Steindorff A."/>
            <person name="Ohm R."/>
            <person name="Martin F."/>
            <person name="Silar P."/>
            <person name="Natvig D."/>
            <person name="Lalanne C."/>
            <person name="Gautier V."/>
            <person name="Ament-Velasquez S.L."/>
            <person name="Kruys A."/>
            <person name="Hutchinson M.I."/>
            <person name="Powell A.J."/>
            <person name="Barry K."/>
            <person name="Miller A.N."/>
            <person name="Grigoriev I.V."/>
            <person name="Debuchy R."/>
            <person name="Gladieux P."/>
            <person name="Thoren M.H."/>
            <person name="Johannesson H."/>
        </authorList>
    </citation>
    <scope>NUCLEOTIDE SEQUENCE</scope>
    <source>
        <strain evidence="14">SMH2532-1</strain>
    </source>
</reference>
<dbReference type="AlphaFoldDB" id="A0AA39YNY7"/>
<keyword evidence="7" id="KW-0805">Transcription regulation</keyword>
<feature type="compositionally biased region" description="Low complexity" evidence="12">
    <location>
        <begin position="56"/>
        <end position="66"/>
    </location>
</feature>
<keyword evidence="4" id="KW-0677">Repeat</keyword>
<dbReference type="GO" id="GO:0003677">
    <property type="term" value="F:DNA binding"/>
    <property type="evidence" value="ECO:0007669"/>
    <property type="project" value="UniProtKB-KW"/>
</dbReference>
<name>A0AA39YNY7_9PEZI</name>
<accession>A0AA39YNY7</accession>
<evidence type="ECO:0000256" key="5">
    <source>
        <dbReference type="ARBA" id="ARBA00022771"/>
    </source>
</evidence>
<keyword evidence="6" id="KW-0862">Zinc</keyword>
<evidence type="ECO:0000256" key="9">
    <source>
        <dbReference type="ARBA" id="ARBA00023163"/>
    </source>
</evidence>
<dbReference type="PROSITE" id="PS00028">
    <property type="entry name" value="ZINC_FINGER_C2H2_1"/>
    <property type="match status" value="1"/>
</dbReference>
<evidence type="ECO:0000313" key="14">
    <source>
        <dbReference type="EMBL" id="KAK0655959.1"/>
    </source>
</evidence>
<dbReference type="FunFam" id="3.30.160.60:FF:000100">
    <property type="entry name" value="Zinc finger 45-like"/>
    <property type="match status" value="1"/>
</dbReference>
<dbReference type="GO" id="GO:0010468">
    <property type="term" value="P:regulation of gene expression"/>
    <property type="evidence" value="ECO:0007669"/>
    <property type="project" value="TreeGrafter"/>
</dbReference>
<evidence type="ECO:0000256" key="11">
    <source>
        <dbReference type="PROSITE-ProRule" id="PRU00042"/>
    </source>
</evidence>
<dbReference type="InterPro" id="IPR050331">
    <property type="entry name" value="Zinc_finger"/>
</dbReference>
<dbReference type="SUPFAM" id="SSF57667">
    <property type="entry name" value="beta-beta-alpha zinc fingers"/>
    <property type="match status" value="1"/>
</dbReference>
<dbReference type="InterPro" id="IPR013087">
    <property type="entry name" value="Znf_C2H2_type"/>
</dbReference>
<feature type="compositionally biased region" description="Gly residues" evidence="12">
    <location>
        <begin position="231"/>
        <end position="254"/>
    </location>
</feature>
<comment type="subcellular location">
    <subcellularLocation>
        <location evidence="1">Nucleus</location>
    </subcellularLocation>
</comment>
<feature type="region of interest" description="Disordered" evidence="12">
    <location>
        <begin position="1"/>
        <end position="357"/>
    </location>
</feature>
<proteinExistence type="inferred from homology"/>
<keyword evidence="8" id="KW-0238">DNA-binding</keyword>
<keyword evidence="3" id="KW-0479">Metal-binding</keyword>
<protein>
    <recommendedName>
        <fullName evidence="13">C2H2-type domain-containing protein</fullName>
    </recommendedName>
</protein>
<comment type="caution">
    <text evidence="14">The sequence shown here is derived from an EMBL/GenBank/DDBJ whole genome shotgun (WGS) entry which is preliminary data.</text>
</comment>
<evidence type="ECO:0000256" key="12">
    <source>
        <dbReference type="SAM" id="MobiDB-lite"/>
    </source>
</evidence>
<evidence type="ECO:0000256" key="7">
    <source>
        <dbReference type="ARBA" id="ARBA00023015"/>
    </source>
</evidence>
<organism evidence="14 15">
    <name type="scientific">Cercophora newfieldiana</name>
    <dbReference type="NCBI Taxonomy" id="92897"/>
    <lineage>
        <taxon>Eukaryota</taxon>
        <taxon>Fungi</taxon>
        <taxon>Dikarya</taxon>
        <taxon>Ascomycota</taxon>
        <taxon>Pezizomycotina</taxon>
        <taxon>Sordariomycetes</taxon>
        <taxon>Sordariomycetidae</taxon>
        <taxon>Sordariales</taxon>
        <taxon>Lasiosphaeriaceae</taxon>
        <taxon>Cercophora</taxon>
    </lineage>
</organism>
<keyword evidence="9" id="KW-0804">Transcription</keyword>
<feature type="compositionally biased region" description="Low complexity" evidence="12">
    <location>
        <begin position="79"/>
        <end position="100"/>
    </location>
</feature>
<dbReference type="InterPro" id="IPR036236">
    <property type="entry name" value="Znf_C2H2_sf"/>
</dbReference>
<feature type="compositionally biased region" description="Polar residues" evidence="12">
    <location>
        <begin position="122"/>
        <end position="167"/>
    </location>
</feature>
<keyword evidence="5 11" id="KW-0863">Zinc-finger</keyword>
<dbReference type="GO" id="GO:0008270">
    <property type="term" value="F:zinc ion binding"/>
    <property type="evidence" value="ECO:0007669"/>
    <property type="project" value="UniProtKB-KW"/>
</dbReference>
<gene>
    <name evidence="14" type="ORF">B0T16DRAFT_500097</name>
</gene>
<evidence type="ECO:0000256" key="4">
    <source>
        <dbReference type="ARBA" id="ARBA00022737"/>
    </source>
</evidence>
<evidence type="ECO:0000256" key="8">
    <source>
        <dbReference type="ARBA" id="ARBA00023125"/>
    </source>
</evidence>
<dbReference type="PANTHER" id="PTHR16515">
    <property type="entry name" value="PR DOMAIN ZINC FINGER PROTEIN"/>
    <property type="match status" value="1"/>
</dbReference>
<dbReference type="Gene3D" id="3.30.160.60">
    <property type="entry name" value="Classic Zinc Finger"/>
    <property type="match status" value="2"/>
</dbReference>
<evidence type="ECO:0000313" key="15">
    <source>
        <dbReference type="Proteomes" id="UP001174936"/>
    </source>
</evidence>
<feature type="region of interest" description="Disordered" evidence="12">
    <location>
        <begin position="479"/>
        <end position="541"/>
    </location>
</feature>
<feature type="domain" description="C2H2-type" evidence="13">
    <location>
        <begin position="455"/>
        <end position="483"/>
    </location>
</feature>
<dbReference type="PROSITE" id="PS50157">
    <property type="entry name" value="ZINC_FINGER_C2H2_2"/>
    <property type="match status" value="2"/>
</dbReference>
<evidence type="ECO:0000256" key="1">
    <source>
        <dbReference type="ARBA" id="ARBA00004123"/>
    </source>
</evidence>
<dbReference type="Proteomes" id="UP001174936">
    <property type="component" value="Unassembled WGS sequence"/>
</dbReference>
<feature type="compositionally biased region" description="Low complexity" evidence="12">
    <location>
        <begin position="219"/>
        <end position="230"/>
    </location>
</feature>
<feature type="compositionally biased region" description="Polar residues" evidence="12">
    <location>
        <begin position="178"/>
        <end position="210"/>
    </location>
</feature>
<evidence type="ECO:0000256" key="6">
    <source>
        <dbReference type="ARBA" id="ARBA00022833"/>
    </source>
</evidence>
<evidence type="ECO:0000256" key="10">
    <source>
        <dbReference type="ARBA" id="ARBA00023242"/>
    </source>
</evidence>
<feature type="compositionally biased region" description="Low complexity" evidence="12">
    <location>
        <begin position="11"/>
        <end position="21"/>
    </location>
</feature>
<dbReference type="EMBL" id="JAULSV010000001">
    <property type="protein sequence ID" value="KAK0655959.1"/>
    <property type="molecule type" value="Genomic_DNA"/>
</dbReference>
<keyword evidence="15" id="KW-1185">Reference proteome</keyword>
<keyword evidence="10" id="KW-0539">Nucleus</keyword>